<keyword evidence="3" id="KW-1185">Reference proteome</keyword>
<evidence type="ECO:0000256" key="1">
    <source>
        <dbReference type="SAM" id="SignalP"/>
    </source>
</evidence>
<evidence type="ECO:0008006" key="4">
    <source>
        <dbReference type="Google" id="ProtNLM"/>
    </source>
</evidence>
<feature type="signal peptide" evidence="1">
    <location>
        <begin position="1"/>
        <end position="29"/>
    </location>
</feature>
<comment type="caution">
    <text evidence="2">The sequence shown here is derived from an EMBL/GenBank/DDBJ whole genome shotgun (WGS) entry which is preliminary data.</text>
</comment>
<keyword evidence="1" id="KW-0732">Signal</keyword>
<dbReference type="Proteomes" id="UP001283361">
    <property type="component" value="Unassembled WGS sequence"/>
</dbReference>
<dbReference type="AlphaFoldDB" id="A0AAE1DYN9"/>
<organism evidence="2 3">
    <name type="scientific">Elysia crispata</name>
    <name type="common">lettuce slug</name>
    <dbReference type="NCBI Taxonomy" id="231223"/>
    <lineage>
        <taxon>Eukaryota</taxon>
        <taxon>Metazoa</taxon>
        <taxon>Spiralia</taxon>
        <taxon>Lophotrochozoa</taxon>
        <taxon>Mollusca</taxon>
        <taxon>Gastropoda</taxon>
        <taxon>Heterobranchia</taxon>
        <taxon>Euthyneura</taxon>
        <taxon>Panpulmonata</taxon>
        <taxon>Sacoglossa</taxon>
        <taxon>Placobranchoidea</taxon>
        <taxon>Plakobranchidae</taxon>
        <taxon>Elysia</taxon>
    </lineage>
</organism>
<protein>
    <recommendedName>
        <fullName evidence="4">Secreted protein</fullName>
    </recommendedName>
</protein>
<proteinExistence type="predicted"/>
<accession>A0AAE1DYN9</accession>
<sequence>MCRATALSLVDNSVVWVLLVCVTIETALCVDLPGIGSASSTPPIVFDRTPSVWRKASNSRSSSGGQNFRDTISANAGLVLRQCPSGLALLAQTCDFHDYTCDERCGKVLTGASGEQYM</sequence>
<name>A0AAE1DYN9_9GAST</name>
<evidence type="ECO:0000313" key="3">
    <source>
        <dbReference type="Proteomes" id="UP001283361"/>
    </source>
</evidence>
<gene>
    <name evidence="2" type="ORF">RRG08_009381</name>
</gene>
<evidence type="ECO:0000313" key="2">
    <source>
        <dbReference type="EMBL" id="KAK3787170.1"/>
    </source>
</evidence>
<reference evidence="2" key="1">
    <citation type="journal article" date="2023" name="G3 (Bethesda)">
        <title>A reference genome for the long-term kleptoplast-retaining sea slug Elysia crispata morphotype clarki.</title>
        <authorList>
            <person name="Eastman K.E."/>
            <person name="Pendleton A.L."/>
            <person name="Shaikh M.A."/>
            <person name="Suttiyut T."/>
            <person name="Ogas R."/>
            <person name="Tomko P."/>
            <person name="Gavelis G."/>
            <person name="Widhalm J.R."/>
            <person name="Wisecaver J.H."/>
        </authorList>
    </citation>
    <scope>NUCLEOTIDE SEQUENCE</scope>
    <source>
        <strain evidence="2">ECLA1</strain>
    </source>
</reference>
<dbReference type="EMBL" id="JAWDGP010001891">
    <property type="protein sequence ID" value="KAK3787170.1"/>
    <property type="molecule type" value="Genomic_DNA"/>
</dbReference>
<feature type="chain" id="PRO_5042259683" description="Secreted protein" evidence="1">
    <location>
        <begin position="30"/>
        <end position="118"/>
    </location>
</feature>